<evidence type="ECO:0000259" key="3">
    <source>
        <dbReference type="Pfam" id="PF22725"/>
    </source>
</evidence>
<accession>A0ABU8LSB0</accession>
<dbReference type="Gene3D" id="3.40.50.720">
    <property type="entry name" value="NAD(P)-binding Rossmann-like Domain"/>
    <property type="match status" value="1"/>
</dbReference>
<dbReference type="PANTHER" id="PTHR43054:SF1">
    <property type="entry name" value="SCYLLO-INOSITOL 2-DEHYDROGENASE (NADP(+)) IOLU"/>
    <property type="match status" value="1"/>
</dbReference>
<dbReference type="PANTHER" id="PTHR43054">
    <property type="match status" value="1"/>
</dbReference>
<name>A0ABU8LSB0_9MICO</name>
<dbReference type="InterPro" id="IPR036291">
    <property type="entry name" value="NAD(P)-bd_dom_sf"/>
</dbReference>
<sequence length="326" mass="35625">MKLAVVGAGKIVEEFLPHAYAVDGLSLAAIYGRPARREHLEQLQAQFGIESVYVDYDEMLADARVDTVWIAVPNSLHMEFARRALLAEKHVICEKPFVLSESDLAELRRIATAKSVILVEAISTLDLANYRWLQEHIGDLGDLRLIQCDYSQYSSRFDAFQAGDVLPAFDATKGGGALMDIGIYTIHFVVGLLGEPRSVSYTAKIDRGIDTSGVLVLDYETCTAVCVCAKDSDGPIRTKLQGTHGSFVIDGAPNVMESVDVQLRGGDTDHIDPSAPAHRMVPEFMAFQRMIETLDFAERDVRLDHSQAVLSVATRALASAGIRLGG</sequence>
<proteinExistence type="predicted"/>
<feature type="domain" description="Gfo/Idh/MocA-like oxidoreductase N-terminal" evidence="2">
    <location>
        <begin position="2"/>
        <end position="118"/>
    </location>
</feature>
<evidence type="ECO:0000313" key="4">
    <source>
        <dbReference type="EMBL" id="MEJ1154763.1"/>
    </source>
</evidence>
<dbReference type="RefSeq" id="WP_337337191.1">
    <property type="nucleotide sequence ID" value="NZ_JBBDGL010000001.1"/>
</dbReference>
<dbReference type="Proteomes" id="UP001368654">
    <property type="component" value="Unassembled WGS sequence"/>
</dbReference>
<dbReference type="Pfam" id="PF22725">
    <property type="entry name" value="GFO_IDH_MocA_C3"/>
    <property type="match status" value="1"/>
</dbReference>
<evidence type="ECO:0000313" key="5">
    <source>
        <dbReference type="Proteomes" id="UP001368654"/>
    </source>
</evidence>
<gene>
    <name evidence="4" type="ORF">WDU96_04000</name>
</gene>
<keyword evidence="5" id="KW-1185">Reference proteome</keyword>
<dbReference type="SUPFAM" id="SSF51735">
    <property type="entry name" value="NAD(P)-binding Rossmann-fold domains"/>
    <property type="match status" value="1"/>
</dbReference>
<reference evidence="4 5" key="1">
    <citation type="submission" date="2024-02" db="EMBL/GenBank/DDBJ databases">
        <authorList>
            <person name="Saticioglu I.B."/>
        </authorList>
    </citation>
    <scope>NUCLEOTIDE SEQUENCE [LARGE SCALE GENOMIC DNA]</scope>
    <source>
        <strain evidence="4 5">Mu-86</strain>
    </source>
</reference>
<dbReference type="Pfam" id="PF01408">
    <property type="entry name" value="GFO_IDH_MocA"/>
    <property type="match status" value="1"/>
</dbReference>
<dbReference type="InterPro" id="IPR000683">
    <property type="entry name" value="Gfo/Idh/MocA-like_OxRdtase_N"/>
</dbReference>
<feature type="domain" description="GFO/IDH/MocA-like oxidoreductase" evidence="3">
    <location>
        <begin position="138"/>
        <end position="247"/>
    </location>
</feature>
<dbReference type="Gene3D" id="3.30.360.10">
    <property type="entry name" value="Dihydrodipicolinate Reductase, domain 2"/>
    <property type="match status" value="1"/>
</dbReference>
<dbReference type="InterPro" id="IPR055170">
    <property type="entry name" value="GFO_IDH_MocA-like_dom"/>
</dbReference>
<evidence type="ECO:0000256" key="1">
    <source>
        <dbReference type="ARBA" id="ARBA00023027"/>
    </source>
</evidence>
<protein>
    <submittedName>
        <fullName evidence="4">Gfo/Idh/MocA family oxidoreductase</fullName>
    </submittedName>
</protein>
<dbReference type="SUPFAM" id="SSF55347">
    <property type="entry name" value="Glyceraldehyde-3-phosphate dehydrogenase-like, C-terminal domain"/>
    <property type="match status" value="1"/>
</dbReference>
<keyword evidence="1" id="KW-0520">NAD</keyword>
<dbReference type="EMBL" id="JBBDGL010000001">
    <property type="protein sequence ID" value="MEJ1154763.1"/>
    <property type="molecule type" value="Genomic_DNA"/>
</dbReference>
<evidence type="ECO:0000259" key="2">
    <source>
        <dbReference type="Pfam" id="PF01408"/>
    </source>
</evidence>
<organism evidence="4 5">
    <name type="scientific">Microbacterium marmarense</name>
    <dbReference type="NCBI Taxonomy" id="3122051"/>
    <lineage>
        <taxon>Bacteria</taxon>
        <taxon>Bacillati</taxon>
        <taxon>Actinomycetota</taxon>
        <taxon>Actinomycetes</taxon>
        <taxon>Micrococcales</taxon>
        <taxon>Microbacteriaceae</taxon>
        <taxon>Microbacterium</taxon>
    </lineage>
</organism>
<comment type="caution">
    <text evidence="4">The sequence shown here is derived from an EMBL/GenBank/DDBJ whole genome shotgun (WGS) entry which is preliminary data.</text>
</comment>